<evidence type="ECO:0000256" key="2">
    <source>
        <dbReference type="ARBA" id="ARBA00023242"/>
    </source>
</evidence>
<dbReference type="EMBL" id="CABFNO020001560">
    <property type="protein sequence ID" value="CAH0002169.1"/>
    <property type="molecule type" value="Genomic_DNA"/>
</dbReference>
<dbReference type="AlphaFoldDB" id="A0A9N9UZT3"/>
<dbReference type="Pfam" id="PF11951">
    <property type="entry name" value="Fungal_trans_2"/>
    <property type="match status" value="1"/>
</dbReference>
<sequence length="537" mass="60683">MDRTRNSRTAPVDGPRDLPSDNAFPAGSQSPSSTQLRKSKRSFSGCRKCREKKVKCDETHPRCKRCIRFGRKCDYTPLPRKPYTRRTIVPTVVETSSQDDEDSPLWLESSYFSASSPGPWSSAAGLSQECAQVLTPFDHGAIQAFRCLLPLEGDSGPPEYSGPNMIWTLACRRSEGEIELERILAALWLMIIYELKFGDGCGVGLSAHLQGVGSLVTGQLHPIQLHEESSLHDLQSIEEELERDVNLQLTTEGVCRNLSPLSCRIMVWMALFDGGAVMNGLSGAFDEMLGRQLPRTAVSPVEARLEYMKALQQRSSLVGRYIWGRSYPQQYLVDDLQNCQLSCLYTELGQLRFLLGTLIDKEYRTGSSDHDGRKAIANGIKVVGVRYRELLQTANHLDAIGQDSQKHFAAMSRFVIAFYHAVVLCFLRVIKGDGPSNLSQRESIQQIISLALKAYRHHGQRFMTRLAWSLFVTAIESDDMIHREWILERFNGLTERGENYRRAREALLIAFKEQEVTDKRISYTALLHRSDVQRFII</sequence>
<dbReference type="SUPFAM" id="SSF57701">
    <property type="entry name" value="Zn2/Cys6 DNA-binding domain"/>
    <property type="match status" value="1"/>
</dbReference>
<name>A0A9N9UZT3_9HYPO</name>
<dbReference type="PROSITE" id="PS50048">
    <property type="entry name" value="ZN2_CY6_FUNGAL_2"/>
    <property type="match status" value="1"/>
</dbReference>
<dbReference type="GO" id="GO:0045944">
    <property type="term" value="P:positive regulation of transcription by RNA polymerase II"/>
    <property type="evidence" value="ECO:0007669"/>
    <property type="project" value="TreeGrafter"/>
</dbReference>
<dbReference type="PANTHER" id="PTHR37534:SF7">
    <property type="entry name" value="TRANSCRIPTIONAL ACTIVATOR PROTEIN UGA3"/>
    <property type="match status" value="1"/>
</dbReference>
<dbReference type="GO" id="GO:0008270">
    <property type="term" value="F:zinc ion binding"/>
    <property type="evidence" value="ECO:0007669"/>
    <property type="project" value="InterPro"/>
</dbReference>
<dbReference type="PROSITE" id="PS00463">
    <property type="entry name" value="ZN2_CY6_FUNGAL_1"/>
    <property type="match status" value="1"/>
</dbReference>
<accession>A0A9N9UZT3</accession>
<evidence type="ECO:0000256" key="3">
    <source>
        <dbReference type="SAM" id="MobiDB-lite"/>
    </source>
</evidence>
<evidence type="ECO:0000256" key="1">
    <source>
        <dbReference type="ARBA" id="ARBA00004123"/>
    </source>
</evidence>
<dbReference type="InterPro" id="IPR021858">
    <property type="entry name" value="Fun_TF"/>
</dbReference>
<dbReference type="Proteomes" id="UP000754883">
    <property type="component" value="Unassembled WGS sequence"/>
</dbReference>
<reference evidence="5" key="1">
    <citation type="submission" date="2021-10" db="EMBL/GenBank/DDBJ databases">
        <authorList>
            <person name="Piombo E."/>
        </authorList>
    </citation>
    <scope>NUCLEOTIDE SEQUENCE</scope>
</reference>
<dbReference type="GO" id="GO:0000981">
    <property type="term" value="F:DNA-binding transcription factor activity, RNA polymerase II-specific"/>
    <property type="evidence" value="ECO:0007669"/>
    <property type="project" value="InterPro"/>
</dbReference>
<dbReference type="InterPro" id="IPR001138">
    <property type="entry name" value="Zn2Cys6_DnaBD"/>
</dbReference>
<feature type="domain" description="Zn(2)-C6 fungal-type" evidence="4">
    <location>
        <begin position="45"/>
        <end position="75"/>
    </location>
</feature>
<comment type="subcellular location">
    <subcellularLocation>
        <location evidence="1">Nucleus</location>
    </subcellularLocation>
</comment>
<dbReference type="OrthoDB" id="4540492at2759"/>
<feature type="region of interest" description="Disordered" evidence="3">
    <location>
        <begin position="1"/>
        <end position="40"/>
    </location>
</feature>
<organism evidence="5 6">
    <name type="scientific">Clonostachys byssicola</name>
    <dbReference type="NCBI Taxonomy" id="160290"/>
    <lineage>
        <taxon>Eukaryota</taxon>
        <taxon>Fungi</taxon>
        <taxon>Dikarya</taxon>
        <taxon>Ascomycota</taxon>
        <taxon>Pezizomycotina</taxon>
        <taxon>Sordariomycetes</taxon>
        <taxon>Hypocreomycetidae</taxon>
        <taxon>Hypocreales</taxon>
        <taxon>Bionectriaceae</taxon>
        <taxon>Clonostachys</taxon>
    </lineage>
</organism>
<dbReference type="Pfam" id="PF00172">
    <property type="entry name" value="Zn_clus"/>
    <property type="match status" value="1"/>
</dbReference>
<proteinExistence type="predicted"/>
<gene>
    <name evidence="5" type="ORF">CBYS24578_00001877</name>
</gene>
<evidence type="ECO:0000259" key="4">
    <source>
        <dbReference type="PROSITE" id="PS50048"/>
    </source>
</evidence>
<dbReference type="GO" id="GO:0000976">
    <property type="term" value="F:transcription cis-regulatory region binding"/>
    <property type="evidence" value="ECO:0007669"/>
    <property type="project" value="TreeGrafter"/>
</dbReference>
<dbReference type="GO" id="GO:0005634">
    <property type="term" value="C:nucleus"/>
    <property type="evidence" value="ECO:0007669"/>
    <property type="project" value="UniProtKB-SubCell"/>
</dbReference>
<dbReference type="InterPro" id="IPR036864">
    <property type="entry name" value="Zn2-C6_fun-type_DNA-bd_sf"/>
</dbReference>
<keyword evidence="6" id="KW-1185">Reference proteome</keyword>
<dbReference type="CDD" id="cd00067">
    <property type="entry name" value="GAL4"/>
    <property type="match status" value="1"/>
</dbReference>
<feature type="compositionally biased region" description="Polar residues" evidence="3">
    <location>
        <begin position="27"/>
        <end position="36"/>
    </location>
</feature>
<evidence type="ECO:0000313" key="6">
    <source>
        <dbReference type="Proteomes" id="UP000754883"/>
    </source>
</evidence>
<comment type="caution">
    <text evidence="5">The sequence shown here is derived from an EMBL/GenBank/DDBJ whole genome shotgun (WGS) entry which is preliminary data.</text>
</comment>
<dbReference type="PANTHER" id="PTHR37534">
    <property type="entry name" value="TRANSCRIPTIONAL ACTIVATOR PROTEIN UGA3"/>
    <property type="match status" value="1"/>
</dbReference>
<protein>
    <recommendedName>
        <fullName evidence="4">Zn(2)-C6 fungal-type domain-containing protein</fullName>
    </recommendedName>
</protein>
<dbReference type="SMART" id="SM00066">
    <property type="entry name" value="GAL4"/>
    <property type="match status" value="1"/>
</dbReference>
<keyword evidence="2" id="KW-0539">Nucleus</keyword>
<evidence type="ECO:0000313" key="5">
    <source>
        <dbReference type="EMBL" id="CAH0002169.1"/>
    </source>
</evidence>
<dbReference type="Gene3D" id="4.10.240.10">
    <property type="entry name" value="Zn(2)-C6 fungal-type DNA-binding domain"/>
    <property type="match status" value="1"/>
</dbReference>